<dbReference type="AlphaFoldDB" id="A0A0F8ZCG4"/>
<protein>
    <recommendedName>
        <fullName evidence="2">Malonyl-CoA:ACP transacylase (MAT) domain-containing protein</fullName>
    </recommendedName>
</protein>
<gene>
    <name evidence="1" type="ORF">LCGC14_2986650</name>
</gene>
<evidence type="ECO:0008006" key="2">
    <source>
        <dbReference type="Google" id="ProtNLM"/>
    </source>
</evidence>
<organism evidence="1">
    <name type="scientific">marine sediment metagenome</name>
    <dbReference type="NCBI Taxonomy" id="412755"/>
    <lineage>
        <taxon>unclassified sequences</taxon>
        <taxon>metagenomes</taxon>
        <taxon>ecological metagenomes</taxon>
    </lineage>
</organism>
<dbReference type="InterPro" id="IPR016035">
    <property type="entry name" value="Acyl_Trfase/lysoPLipase"/>
</dbReference>
<sequence length="47" mass="5243">LVELGCLRFIEPGPSGILKGLFRRISKEVKVFSVEEPGNIDKIEITD</sequence>
<dbReference type="EMBL" id="LAZR01061133">
    <property type="protein sequence ID" value="KKK64199.1"/>
    <property type="molecule type" value="Genomic_DNA"/>
</dbReference>
<dbReference type="SUPFAM" id="SSF52151">
    <property type="entry name" value="FabD/lysophospholipase-like"/>
    <property type="match status" value="1"/>
</dbReference>
<feature type="non-terminal residue" evidence="1">
    <location>
        <position position="1"/>
    </location>
</feature>
<proteinExistence type="predicted"/>
<comment type="caution">
    <text evidence="1">The sequence shown here is derived from an EMBL/GenBank/DDBJ whole genome shotgun (WGS) entry which is preliminary data.</text>
</comment>
<name>A0A0F8ZCG4_9ZZZZ</name>
<accession>A0A0F8ZCG4</accession>
<reference evidence="1" key="1">
    <citation type="journal article" date="2015" name="Nature">
        <title>Complex archaea that bridge the gap between prokaryotes and eukaryotes.</title>
        <authorList>
            <person name="Spang A."/>
            <person name="Saw J.H."/>
            <person name="Jorgensen S.L."/>
            <person name="Zaremba-Niedzwiedzka K."/>
            <person name="Martijn J."/>
            <person name="Lind A.E."/>
            <person name="van Eijk R."/>
            <person name="Schleper C."/>
            <person name="Guy L."/>
            <person name="Ettema T.J."/>
        </authorList>
    </citation>
    <scope>NUCLEOTIDE SEQUENCE</scope>
</reference>
<evidence type="ECO:0000313" key="1">
    <source>
        <dbReference type="EMBL" id="KKK64199.1"/>
    </source>
</evidence>